<dbReference type="OrthoDB" id="9759476at2"/>
<name>A0A1I2A797_9FIRM</name>
<evidence type="ECO:0000256" key="1">
    <source>
        <dbReference type="PIRSR" id="PIRSR026583-50"/>
    </source>
</evidence>
<sequence>MFGSRSQFSNWKEICVYVLIIALLIAGLCFLQPLFIPAGVLIFIIVVWFARRAYTKKKQMLSDYLDDVIRNIERSVHYSTKNLDVGIAVFSSDGRLQWKNEKFQEWTGLKTLEKKKPEEVLPLPENAFETMCVKDDTKIIKMRGRYYNMRYFSVQNPAKTTDGKEAATASTLMVYLTDVTEWEQLKQRFAEERLCLAFVRFDNYEDVMKGLGESARANLNGEIGQILNKWVESLRGFVVRANNENLVVGINYKNLQKAIDDKFSILDKVREVRLENKLAPTISIGISKDGDTLQEVSMHAAKALDLALGRGGDQVVVECDKQMQYFGGTNAVSAKSTRVRARIVAHNIREQMEDADKVFVMGHANEDYDSIGSAVGVAKLALSRNKPTFIVVSDRSTSLQKLKKLVFNSELNISEEDKQYEGIFVHEEDILKEITPRSLLMLVDHHRAALSASQKVLEAIPQKRIIIDHHRRAEDIIKNTILKYMEPSSSSTSELVTELTGYFDDKLEFTKGEATALYSGLVVDTKNFNVQTGARTFEAAALLRTSGADPVLVRQLFKDDLDAFRKRYRLIADAETPLPHMAIAVNRNVENTSETSIIAAQAADAMINVTEIAVGVVISACTDGCVNVSARSDGSINVQIIMEELGGGGHQTVAGVQIQNADADEIKRQIIELTKKQFDEAEEKEKEKEKNESNLIE</sequence>
<dbReference type="STRING" id="1123323.SAMN05216245_10539"/>
<accession>A0A1I2A797</accession>
<dbReference type="PANTHER" id="PTHR47618">
    <property type="entry name" value="BIFUNCTIONAL OLIGORIBONUCLEASE AND PAP PHOSPHATASE NRNA"/>
    <property type="match status" value="1"/>
</dbReference>
<evidence type="ECO:0000256" key="3">
    <source>
        <dbReference type="SAM" id="Phobius"/>
    </source>
</evidence>
<dbReference type="GO" id="GO:0003676">
    <property type="term" value="F:nucleic acid binding"/>
    <property type="evidence" value="ECO:0007669"/>
    <property type="project" value="InterPro"/>
</dbReference>
<evidence type="ECO:0000313" key="5">
    <source>
        <dbReference type="EMBL" id="SFE38680.1"/>
    </source>
</evidence>
<evidence type="ECO:0000313" key="6">
    <source>
        <dbReference type="Proteomes" id="UP000198896"/>
    </source>
</evidence>
<dbReference type="PROSITE" id="PS50887">
    <property type="entry name" value="GGDEF"/>
    <property type="match status" value="1"/>
</dbReference>
<proteinExistence type="predicted"/>
<keyword evidence="3" id="KW-0812">Transmembrane</keyword>
<keyword evidence="3" id="KW-0472">Membrane</keyword>
<reference evidence="5 6" key="1">
    <citation type="submission" date="2016-10" db="EMBL/GenBank/DDBJ databases">
        <authorList>
            <person name="de Groot N.N."/>
        </authorList>
    </citation>
    <scope>NUCLEOTIDE SEQUENCE [LARGE SCALE GENOMIC DNA]</scope>
    <source>
        <strain evidence="5 6">DSM 9236</strain>
    </source>
</reference>
<feature type="binding site" evidence="1">
    <location>
        <position position="469"/>
    </location>
    <ligand>
        <name>Mn(2+)</name>
        <dbReference type="ChEBI" id="CHEBI:29035"/>
        <label>2</label>
    </ligand>
</feature>
<feature type="binding site" evidence="1">
    <location>
        <position position="363"/>
    </location>
    <ligand>
        <name>Mn(2+)</name>
        <dbReference type="ChEBI" id="CHEBI:29035"/>
        <label>1</label>
    </ligand>
</feature>
<evidence type="ECO:0000259" key="4">
    <source>
        <dbReference type="PROSITE" id="PS50887"/>
    </source>
</evidence>
<feature type="binding site" evidence="1">
    <location>
        <position position="444"/>
    </location>
    <ligand>
        <name>Mn(2+)</name>
        <dbReference type="ChEBI" id="CHEBI:29035"/>
        <label>1</label>
    </ligand>
</feature>
<dbReference type="InterPro" id="IPR029787">
    <property type="entry name" value="Nucleotide_cyclase"/>
</dbReference>
<dbReference type="SUPFAM" id="SSF55073">
    <property type="entry name" value="Nucleotide cyclase"/>
    <property type="match status" value="1"/>
</dbReference>
<organism evidence="5 6">
    <name type="scientific">Succiniclasticum ruminis DSM 9236</name>
    <dbReference type="NCBI Taxonomy" id="1123323"/>
    <lineage>
        <taxon>Bacteria</taxon>
        <taxon>Bacillati</taxon>
        <taxon>Bacillota</taxon>
        <taxon>Negativicutes</taxon>
        <taxon>Acidaminococcales</taxon>
        <taxon>Acidaminococcaceae</taxon>
        <taxon>Succiniclasticum</taxon>
    </lineage>
</organism>
<dbReference type="InterPro" id="IPR051319">
    <property type="entry name" value="Oligoribo/pAp-PDE_c-di-AMP_PDE"/>
</dbReference>
<feature type="binding site" evidence="1">
    <location>
        <position position="524"/>
    </location>
    <ligand>
        <name>Mn(2+)</name>
        <dbReference type="ChEBI" id="CHEBI:29035"/>
        <label>2</label>
    </ligand>
</feature>
<dbReference type="Pfam" id="PF01368">
    <property type="entry name" value="DHH"/>
    <property type="match status" value="1"/>
</dbReference>
<dbReference type="SMART" id="SM00267">
    <property type="entry name" value="GGDEF"/>
    <property type="match status" value="1"/>
</dbReference>
<dbReference type="InterPro" id="IPR000160">
    <property type="entry name" value="GGDEF_dom"/>
</dbReference>
<dbReference type="AlphaFoldDB" id="A0A1I2A797"/>
<dbReference type="RefSeq" id="WP_093913227.1">
    <property type="nucleotide sequence ID" value="NZ_FONL01000005.1"/>
</dbReference>
<dbReference type="Pfam" id="PF02272">
    <property type="entry name" value="DHHA1"/>
    <property type="match status" value="1"/>
</dbReference>
<gene>
    <name evidence="5" type="ORF">SAMN05216245_10539</name>
</gene>
<dbReference type="Gene3D" id="3.90.1640.10">
    <property type="entry name" value="inorganic pyrophosphatase (n-terminal core)"/>
    <property type="match status" value="1"/>
</dbReference>
<dbReference type="SUPFAM" id="SSF64182">
    <property type="entry name" value="DHH phosphoesterases"/>
    <property type="match status" value="1"/>
</dbReference>
<keyword evidence="3" id="KW-1133">Transmembrane helix</keyword>
<comment type="cofactor">
    <cofactor evidence="1">
        <name>Mn(2+)</name>
        <dbReference type="ChEBI" id="CHEBI:29035"/>
    </cofactor>
    <text evidence="1">For phosphodiesterase activity, probably binds 2 Mn(2+) per subunit.</text>
</comment>
<feature type="binding site" evidence="1">
    <location>
        <position position="367"/>
    </location>
    <ligand>
        <name>Mn(2+)</name>
        <dbReference type="ChEBI" id="CHEBI:29035"/>
        <label>1</label>
    </ligand>
</feature>
<dbReference type="InterPro" id="IPR003156">
    <property type="entry name" value="DHHA1_dom"/>
</dbReference>
<dbReference type="InterPro" id="IPR014528">
    <property type="entry name" value="GdpP/PdeA"/>
</dbReference>
<protein>
    <submittedName>
        <fullName evidence="5">C-di-AMP phosphodiesterase, consists of a GGDEF-like and DHH domains</fullName>
    </submittedName>
</protein>
<evidence type="ECO:0000256" key="2">
    <source>
        <dbReference type="SAM" id="MobiDB-lite"/>
    </source>
</evidence>
<dbReference type="Gene3D" id="3.30.450.20">
    <property type="entry name" value="PAS domain"/>
    <property type="match status" value="1"/>
</dbReference>
<feature type="binding site" evidence="1">
    <location>
        <position position="369"/>
    </location>
    <ligand>
        <name>Mn(2+)</name>
        <dbReference type="ChEBI" id="CHEBI:29035"/>
        <label>2</label>
    </ligand>
</feature>
<dbReference type="Gene3D" id="3.10.310.30">
    <property type="match status" value="1"/>
</dbReference>
<dbReference type="PIRSF" id="PIRSF026583">
    <property type="entry name" value="YybT"/>
    <property type="match status" value="1"/>
</dbReference>
<dbReference type="Gene3D" id="3.30.70.270">
    <property type="match status" value="1"/>
</dbReference>
<feature type="transmembrane region" description="Helical" evidence="3">
    <location>
        <begin position="20"/>
        <end position="50"/>
    </location>
</feature>
<feature type="region of interest" description="Disordered" evidence="2">
    <location>
        <begin position="677"/>
        <end position="697"/>
    </location>
</feature>
<keyword evidence="1" id="KW-0464">Manganese</keyword>
<dbReference type="InterPro" id="IPR038763">
    <property type="entry name" value="DHH_sf"/>
</dbReference>
<dbReference type="EMBL" id="FONL01000005">
    <property type="protein sequence ID" value="SFE38680.1"/>
    <property type="molecule type" value="Genomic_DNA"/>
</dbReference>
<dbReference type="InterPro" id="IPR001667">
    <property type="entry name" value="DDH_dom"/>
</dbReference>
<dbReference type="FunFam" id="3.90.1640.10:FF:000002">
    <property type="entry name" value="Cyclic-di-AMP phosphodiesterase"/>
    <property type="match status" value="1"/>
</dbReference>
<dbReference type="Pfam" id="PF24898">
    <property type="entry name" value="GGDEF_GdpP"/>
    <property type="match status" value="1"/>
</dbReference>
<feature type="domain" description="GGDEF" evidence="4">
    <location>
        <begin position="192"/>
        <end position="320"/>
    </location>
</feature>
<dbReference type="Proteomes" id="UP000198896">
    <property type="component" value="Unassembled WGS sequence"/>
</dbReference>
<feature type="binding site" evidence="1">
    <location>
        <position position="444"/>
    </location>
    <ligand>
        <name>Mn(2+)</name>
        <dbReference type="ChEBI" id="CHEBI:29035"/>
        <label>2</label>
    </ligand>
</feature>
<keyword evidence="6" id="KW-1185">Reference proteome</keyword>
<dbReference type="InterPro" id="IPR043128">
    <property type="entry name" value="Rev_trsase/Diguanyl_cyclase"/>
</dbReference>
<dbReference type="PANTHER" id="PTHR47618:SF2">
    <property type="entry name" value="CYCLIC-DI-AMP PHOSPHODIESTERASE GDPP"/>
    <property type="match status" value="1"/>
</dbReference>
<keyword evidence="1" id="KW-0479">Metal-binding</keyword>
<dbReference type="GO" id="GO:0046872">
    <property type="term" value="F:metal ion binding"/>
    <property type="evidence" value="ECO:0007669"/>
    <property type="project" value="UniProtKB-KW"/>
</dbReference>